<comment type="similarity">
    <text evidence="1">Belongs to the peptidase M20 family.</text>
</comment>
<dbReference type="SUPFAM" id="SSF55031">
    <property type="entry name" value="Bacterial exopeptidase dimerisation domain"/>
    <property type="match status" value="1"/>
</dbReference>
<name>A0A7W8IRJ7_9BACL</name>
<evidence type="ECO:0000256" key="3">
    <source>
        <dbReference type="PIRSR" id="PIRSR001235-1"/>
    </source>
</evidence>
<dbReference type="PIRSF" id="PIRSF001235">
    <property type="entry name" value="Amidase_carbamoylase"/>
    <property type="match status" value="1"/>
</dbReference>
<dbReference type="InterPro" id="IPR011650">
    <property type="entry name" value="Peptidase_M20_dimer"/>
</dbReference>
<evidence type="ECO:0000259" key="5">
    <source>
        <dbReference type="Pfam" id="PF07687"/>
    </source>
</evidence>
<comment type="caution">
    <text evidence="6">The sequence shown here is derived from an EMBL/GenBank/DDBJ whole genome shotgun (WGS) entry which is preliminary data.</text>
</comment>
<feature type="binding site" evidence="3">
    <location>
        <position position="386"/>
    </location>
    <ligand>
        <name>Zn(2+)</name>
        <dbReference type="ChEBI" id="CHEBI:29105"/>
        <label>2</label>
    </ligand>
</feature>
<accession>A0A7W8IRJ7</accession>
<dbReference type="EMBL" id="JACHEP010000015">
    <property type="protein sequence ID" value="MBB5325383.1"/>
    <property type="molecule type" value="Genomic_DNA"/>
</dbReference>
<evidence type="ECO:0000313" key="7">
    <source>
        <dbReference type="Proteomes" id="UP000520011"/>
    </source>
</evidence>
<dbReference type="InterPro" id="IPR010158">
    <property type="entry name" value="Amidase_Cbmase"/>
</dbReference>
<feature type="binding site" evidence="3">
    <location>
        <position position="87"/>
    </location>
    <ligand>
        <name>Zn(2+)</name>
        <dbReference type="ChEBI" id="CHEBI:29105"/>
        <label>1</label>
    </ligand>
</feature>
<dbReference type="Pfam" id="PF07687">
    <property type="entry name" value="M20_dimer"/>
    <property type="match status" value="1"/>
</dbReference>
<feature type="binding site" evidence="4">
    <location>
        <position position="292"/>
    </location>
    <ligand>
        <name>allantoate</name>
        <dbReference type="ChEBI" id="CHEBI:17536"/>
    </ligand>
</feature>
<dbReference type="GO" id="GO:0047652">
    <property type="term" value="F:allantoate deiminase activity"/>
    <property type="evidence" value="ECO:0007669"/>
    <property type="project" value="UniProtKB-EC"/>
</dbReference>
<dbReference type="PROSITE" id="PS00758">
    <property type="entry name" value="ARGE_DAPE_CPG2_1"/>
    <property type="match status" value="1"/>
</dbReference>
<sequence>MAIHVHSSSQLGEKVETMIEWLASFGKTKNGGVTRLLYSESWFFAQEALKEKMNQCGLNAYYDDVGNLFGRAEGTEDSSSVILIGSHIDTVIDGGKYDGSYGIISGLLAVEYLLKHCGPPKKTIEVVSLCEEEGSRFPITYWGSGTITGKYTFEQIQELTDSQGIPFIKAMKDCGFGVGKFPSPLRNDIQCFIEMHIEQGRMLEQKGKALGIVSHIVGQRRYNITVIGESNHAGTTPMTDRRDAIVIASQLITSIADKAKSSGVMATVGKMIVKPNVPNVIAGEVMFTLDVRHHNEDLLQHFCLEIAQDLQRVSDQNGVNIIAEEWMKVKPVAMDSYLIKISTEVAKHQNLPYEFLVSGAGHDSQVFGAYCPTALFFVPSYKGISHSPKEFTDKLDLERGLKFLIEYLYQLAY</sequence>
<keyword evidence="3" id="KW-0479">Metal-binding</keyword>
<comment type="cofactor">
    <cofactor evidence="3">
        <name>Zn(2+)</name>
        <dbReference type="ChEBI" id="CHEBI:29105"/>
    </cofactor>
    <text evidence="3">Binds 2 Zn(2+) ions per subunit.</text>
</comment>
<protein>
    <submittedName>
        <fullName evidence="6">Allantoate deiminase</fullName>
        <ecNumber evidence="6">3.5.3.9</ecNumber>
    </submittedName>
</protein>
<dbReference type="Pfam" id="PF01546">
    <property type="entry name" value="Peptidase_M20"/>
    <property type="match status" value="1"/>
</dbReference>
<dbReference type="NCBIfam" id="NF006768">
    <property type="entry name" value="PRK09290.1-1"/>
    <property type="match status" value="1"/>
</dbReference>
<dbReference type="PANTHER" id="PTHR32494:SF5">
    <property type="entry name" value="ALLANTOATE AMIDOHYDROLASE"/>
    <property type="match status" value="1"/>
</dbReference>
<dbReference type="Proteomes" id="UP000520011">
    <property type="component" value="Unassembled WGS sequence"/>
</dbReference>
<feature type="binding site" evidence="4">
    <location>
        <position position="279"/>
    </location>
    <ligand>
        <name>allantoate</name>
        <dbReference type="ChEBI" id="CHEBI:17536"/>
    </ligand>
</feature>
<evidence type="ECO:0000256" key="1">
    <source>
        <dbReference type="ARBA" id="ARBA00006153"/>
    </source>
</evidence>
<keyword evidence="2 6" id="KW-0378">Hydrolase</keyword>
<dbReference type="Gene3D" id="3.40.630.10">
    <property type="entry name" value="Zn peptidases"/>
    <property type="match status" value="1"/>
</dbReference>
<evidence type="ECO:0000313" key="6">
    <source>
        <dbReference type="EMBL" id="MBB5325383.1"/>
    </source>
</evidence>
<feature type="binding site" evidence="4">
    <location>
        <position position="221"/>
    </location>
    <ligand>
        <name>allantoate</name>
        <dbReference type="ChEBI" id="CHEBI:17536"/>
    </ligand>
</feature>
<dbReference type="GO" id="GO:0046872">
    <property type="term" value="F:metal ion binding"/>
    <property type="evidence" value="ECO:0007669"/>
    <property type="project" value="UniProtKB-KW"/>
</dbReference>
<proteinExistence type="inferred from homology"/>
<dbReference type="CDD" id="cd03884">
    <property type="entry name" value="M20_bAS"/>
    <property type="match status" value="1"/>
</dbReference>
<dbReference type="PANTHER" id="PTHR32494">
    <property type="entry name" value="ALLANTOATE DEIMINASE-RELATED"/>
    <property type="match status" value="1"/>
</dbReference>
<feature type="domain" description="Peptidase M20 dimerisation" evidence="5">
    <location>
        <begin position="218"/>
        <end position="311"/>
    </location>
</feature>
<organism evidence="6 7">
    <name type="scientific">Anoxybacteroides tepidamans</name>
    <dbReference type="NCBI Taxonomy" id="265948"/>
    <lineage>
        <taxon>Bacteria</taxon>
        <taxon>Bacillati</taxon>
        <taxon>Bacillota</taxon>
        <taxon>Bacilli</taxon>
        <taxon>Bacillales</taxon>
        <taxon>Anoxybacillaceae</taxon>
        <taxon>Anoxybacteroides</taxon>
    </lineage>
</organism>
<dbReference type="EC" id="3.5.3.9" evidence="6"/>
<dbReference type="InterPro" id="IPR001261">
    <property type="entry name" value="ArgE/DapE_CS"/>
</dbReference>
<gene>
    <name evidence="6" type="ORF">HNQ34_002484</name>
</gene>
<dbReference type="NCBIfam" id="TIGR01879">
    <property type="entry name" value="hydantase"/>
    <property type="match status" value="1"/>
</dbReference>
<evidence type="ECO:0000256" key="2">
    <source>
        <dbReference type="ARBA" id="ARBA00022801"/>
    </source>
</evidence>
<feature type="binding site" evidence="3">
    <location>
        <position position="98"/>
    </location>
    <ligand>
        <name>Zn(2+)</name>
        <dbReference type="ChEBI" id="CHEBI:29105"/>
        <label>2</label>
    </ligand>
</feature>
<feature type="binding site" evidence="3">
    <location>
        <position position="133"/>
    </location>
    <ligand>
        <name>Zn(2+)</name>
        <dbReference type="ChEBI" id="CHEBI:29105"/>
        <label>2</label>
    </ligand>
</feature>
<reference evidence="6 7" key="1">
    <citation type="submission" date="2020-08" db="EMBL/GenBank/DDBJ databases">
        <title>Genomic Encyclopedia of Type Strains, Phase IV (KMG-IV): sequencing the most valuable type-strain genomes for metagenomic binning, comparative biology and taxonomic classification.</title>
        <authorList>
            <person name="Goeker M."/>
        </authorList>
    </citation>
    <scope>NUCLEOTIDE SEQUENCE [LARGE SCALE GENOMIC DNA]</scope>
    <source>
        <strain evidence="6 7">DSM 16325</strain>
    </source>
</reference>
<dbReference type="SUPFAM" id="SSF53187">
    <property type="entry name" value="Zn-dependent exopeptidases"/>
    <property type="match status" value="1"/>
</dbReference>
<dbReference type="InterPro" id="IPR036264">
    <property type="entry name" value="Bact_exopeptidase_dim_dom"/>
</dbReference>
<keyword evidence="3" id="KW-0862">Zinc</keyword>
<dbReference type="InterPro" id="IPR002933">
    <property type="entry name" value="Peptidase_M20"/>
</dbReference>
<keyword evidence="7" id="KW-1185">Reference proteome</keyword>
<dbReference type="NCBIfam" id="NF006771">
    <property type="entry name" value="PRK09290.1-5"/>
    <property type="match status" value="1"/>
</dbReference>
<dbReference type="Gene3D" id="3.30.70.360">
    <property type="match status" value="1"/>
</dbReference>
<feature type="binding site" evidence="3">
    <location>
        <position position="98"/>
    </location>
    <ligand>
        <name>Zn(2+)</name>
        <dbReference type="ChEBI" id="CHEBI:29105"/>
        <label>1</label>
    </ligand>
</feature>
<dbReference type="RefSeq" id="WP_183254871.1">
    <property type="nucleotide sequence ID" value="NZ_JACHEP010000015.1"/>
</dbReference>
<feature type="binding site" evidence="3">
    <location>
        <position position="196"/>
    </location>
    <ligand>
        <name>Zn(2+)</name>
        <dbReference type="ChEBI" id="CHEBI:29105"/>
        <label>1</label>
    </ligand>
</feature>
<evidence type="ECO:0000256" key="4">
    <source>
        <dbReference type="PIRSR" id="PIRSR001235-2"/>
    </source>
</evidence>
<dbReference type="AlphaFoldDB" id="A0A7W8IRJ7"/>